<dbReference type="Gramene" id="OB12G19660.1">
    <property type="protein sequence ID" value="OB12G19660.1"/>
    <property type="gene ID" value="OB12G19660"/>
</dbReference>
<proteinExistence type="predicted"/>
<reference evidence="1" key="2">
    <citation type="submission" date="2013-04" db="UniProtKB">
        <authorList>
            <consortium name="EnsemblPlants"/>
        </authorList>
    </citation>
    <scope>IDENTIFICATION</scope>
</reference>
<keyword evidence="2" id="KW-1185">Reference proteome</keyword>
<organism evidence="1">
    <name type="scientific">Oryza brachyantha</name>
    <name type="common">malo sina</name>
    <dbReference type="NCBI Taxonomy" id="4533"/>
    <lineage>
        <taxon>Eukaryota</taxon>
        <taxon>Viridiplantae</taxon>
        <taxon>Streptophyta</taxon>
        <taxon>Embryophyta</taxon>
        <taxon>Tracheophyta</taxon>
        <taxon>Spermatophyta</taxon>
        <taxon>Magnoliopsida</taxon>
        <taxon>Liliopsida</taxon>
        <taxon>Poales</taxon>
        <taxon>Poaceae</taxon>
        <taxon>BOP clade</taxon>
        <taxon>Oryzoideae</taxon>
        <taxon>Oryzeae</taxon>
        <taxon>Oryzinae</taxon>
        <taxon>Oryza</taxon>
    </lineage>
</organism>
<dbReference type="Proteomes" id="UP000006038">
    <property type="component" value="Chromosome 12"/>
</dbReference>
<dbReference type="HOGENOM" id="CLU_2744052_0_0_1"/>
<name>J3NDA8_ORYBR</name>
<reference evidence="1" key="1">
    <citation type="journal article" date="2013" name="Nat. Commun.">
        <title>Whole-genome sequencing of Oryza brachyantha reveals mechanisms underlying Oryza genome evolution.</title>
        <authorList>
            <person name="Chen J."/>
            <person name="Huang Q."/>
            <person name="Gao D."/>
            <person name="Wang J."/>
            <person name="Lang Y."/>
            <person name="Liu T."/>
            <person name="Li B."/>
            <person name="Bai Z."/>
            <person name="Luis Goicoechea J."/>
            <person name="Liang C."/>
            <person name="Chen C."/>
            <person name="Zhang W."/>
            <person name="Sun S."/>
            <person name="Liao Y."/>
            <person name="Zhang X."/>
            <person name="Yang L."/>
            <person name="Song C."/>
            <person name="Wang M."/>
            <person name="Shi J."/>
            <person name="Liu G."/>
            <person name="Liu J."/>
            <person name="Zhou H."/>
            <person name="Zhou W."/>
            <person name="Yu Q."/>
            <person name="An N."/>
            <person name="Chen Y."/>
            <person name="Cai Q."/>
            <person name="Wang B."/>
            <person name="Liu B."/>
            <person name="Min J."/>
            <person name="Huang Y."/>
            <person name="Wu H."/>
            <person name="Li Z."/>
            <person name="Zhang Y."/>
            <person name="Yin Y."/>
            <person name="Song W."/>
            <person name="Jiang J."/>
            <person name="Jackson S.A."/>
            <person name="Wing R.A."/>
            <person name="Wang J."/>
            <person name="Chen M."/>
        </authorList>
    </citation>
    <scope>NUCLEOTIDE SEQUENCE [LARGE SCALE GENOMIC DNA]</scope>
    <source>
        <strain evidence="1">cv. IRGC 101232</strain>
    </source>
</reference>
<dbReference type="EnsemblPlants" id="OB12G19660.1">
    <property type="protein sequence ID" value="OB12G19660.1"/>
    <property type="gene ID" value="OB12G19660"/>
</dbReference>
<sequence>MASRLADGPTDLAISDALVACHSHLGDVSSSALFHFQCLVQSGGTPSTDSSAALLTPPLTRHLVKPNPSQS</sequence>
<evidence type="ECO:0000313" key="1">
    <source>
        <dbReference type="EnsemblPlants" id="OB12G19660.1"/>
    </source>
</evidence>
<evidence type="ECO:0000313" key="2">
    <source>
        <dbReference type="Proteomes" id="UP000006038"/>
    </source>
</evidence>
<protein>
    <submittedName>
        <fullName evidence="1">Uncharacterized protein</fullName>
    </submittedName>
</protein>
<accession>J3NDA8</accession>
<dbReference type="AlphaFoldDB" id="J3NDA8"/>